<dbReference type="PaxDb" id="9598-ENSPTRP00000016531"/>
<feature type="region of interest" description="Disordered" evidence="1">
    <location>
        <begin position="491"/>
        <end position="529"/>
    </location>
</feature>
<keyword evidence="3" id="KW-1185">Reference proteome</keyword>
<accession>H2QDZ9</accession>
<feature type="compositionally biased region" description="Polar residues" evidence="1">
    <location>
        <begin position="568"/>
        <end position="578"/>
    </location>
</feature>
<name>A0A2J8K7Z9_PANTR</name>
<dbReference type="GeneTree" id="ENSGT00940000153123"/>
<dbReference type="InParanoid" id="A0A2J8K7Z9"/>
<feature type="region of interest" description="Disordered" evidence="1">
    <location>
        <begin position="541"/>
        <end position="583"/>
    </location>
</feature>
<reference evidence="2 3" key="1">
    <citation type="journal article" date="2005" name="Nature">
        <title>Initial sequence of the chimpanzee genome and comparison with the human genome.</title>
        <authorList>
            <consortium name="Chimpanzee sequencing and analysis consortium"/>
        </authorList>
    </citation>
    <scope>NUCLEOTIDE SEQUENCE [LARGE SCALE GENOMIC DNA]</scope>
</reference>
<dbReference type="Bgee" id="ENSPTRG00000009721">
    <property type="expression patterns" value="Expressed in testis and 14 other cell types or tissues"/>
</dbReference>
<evidence type="ECO:0000256" key="1">
    <source>
        <dbReference type="SAM" id="MobiDB-lite"/>
    </source>
</evidence>
<dbReference type="GO" id="GO:0046599">
    <property type="term" value="P:regulation of centriole replication"/>
    <property type="evidence" value="ECO:0000318"/>
    <property type="project" value="GO_Central"/>
</dbReference>
<dbReference type="OMA" id="WHSQMIR"/>
<dbReference type="PANTHER" id="PTHR21553">
    <property type="entry name" value="ALMS1-RELATED"/>
    <property type="match status" value="1"/>
</dbReference>
<dbReference type="Ensembl" id="ENSPTRT00000017843.2">
    <property type="protein sequence ID" value="ENSPTRP00000016531.1"/>
    <property type="gene ID" value="ENSPTRG00000009721.2"/>
</dbReference>
<reference evidence="2" key="3">
    <citation type="submission" date="2025-09" db="UniProtKB">
        <authorList>
            <consortium name="Ensembl"/>
        </authorList>
    </citation>
    <scope>IDENTIFICATION</scope>
</reference>
<dbReference type="GO" id="GO:0005829">
    <property type="term" value="C:cytosol"/>
    <property type="evidence" value="ECO:0000318"/>
    <property type="project" value="GO_Central"/>
</dbReference>
<dbReference type="GO" id="GO:0005814">
    <property type="term" value="C:centriole"/>
    <property type="evidence" value="ECO:0000318"/>
    <property type="project" value="GO_Central"/>
</dbReference>
<dbReference type="EMBL" id="AACZ04070024">
    <property type="status" value="NOT_ANNOTATED_CDS"/>
    <property type="molecule type" value="Genomic_DNA"/>
</dbReference>
<feature type="region of interest" description="Disordered" evidence="1">
    <location>
        <begin position="383"/>
        <end position="421"/>
    </location>
</feature>
<evidence type="ECO:0000313" key="4">
    <source>
        <dbReference type="VGNC" id="VGNC:51643"/>
    </source>
</evidence>
<feature type="region of interest" description="Disordered" evidence="1">
    <location>
        <begin position="142"/>
        <end position="253"/>
    </location>
</feature>
<feature type="compositionally biased region" description="Polar residues" evidence="1">
    <location>
        <begin position="203"/>
        <end position="213"/>
    </location>
</feature>
<evidence type="ECO:0000313" key="3">
    <source>
        <dbReference type="Proteomes" id="UP000002277"/>
    </source>
</evidence>
<evidence type="ECO:0000313" key="2">
    <source>
        <dbReference type="Ensembl" id="ENSPTRP00000016531.1"/>
    </source>
</evidence>
<dbReference type="GO" id="GO:0005813">
    <property type="term" value="C:centrosome"/>
    <property type="evidence" value="ECO:0000318"/>
    <property type="project" value="GO_Central"/>
</dbReference>
<dbReference type="VGNC" id="VGNC:51643">
    <property type="gene designation" value="CEP295NL"/>
</dbReference>
<sequence>MCSVWSSSVIWRHTQFAVERCGFCGSSGPGAPLEPSTFGSKHLPWEAVSAGFADRNRNMDGAMWLSLCPDNEDLLWRKKHKLLQARGKGDLALQRRADAKLWKNYQLQRLAEELRRGYQEAQHLHVGGLDRLQSARLLGWGGGRARENEPDSQGPIQRRSARPPRAKEKHRAALSEERSCREELGQQHPRHSRPRKTAASPEKPQTTKATGRMNSHLAPPEKRKGRPEPSTKSGGGRCAIHPRRSKGADLERPNPLVAAVGEIGLVEEKEKGTARAGRRQLGKGAVCFVPALTSRSQGQSLEGKLRDLGQLWPADSSCRREAVSPASQCTLREKNKWQKELELAFEELFNINRKLKKHLCLYLALKPRMDQRPGEEHAFSEMQECGAGTPRGKKMADPEMLPAGEPRSPAEEEAQQAASKTDLKTFMGKAQNQKYQGTVKPTFRNGSQTLSPEAGIFINKEDSLLYSTESGQETPKLGTLAEGSLQLHLQDQADRAGSTASRQRQKAEMEQRRQKQLESLEQMEHPDMSLEIHYKAELEKERREQRRARLAHLKSSPTRAQERERGSELSTTSPSGTSLADDDRHSQMIRDQQQQLLQQNRLHKQFLEEARKCLREFQNIC</sequence>
<feature type="compositionally biased region" description="Basic and acidic residues" evidence="1">
    <location>
        <begin position="171"/>
        <end position="185"/>
    </location>
</feature>
<reference evidence="2" key="2">
    <citation type="submission" date="2025-08" db="UniProtKB">
        <authorList>
            <consortium name="Ensembl"/>
        </authorList>
    </citation>
    <scope>IDENTIFICATION</scope>
</reference>
<organism evidence="2 3">
    <name type="scientific">Pan troglodytes</name>
    <name type="common">Chimpanzee</name>
    <dbReference type="NCBI Taxonomy" id="9598"/>
    <lineage>
        <taxon>Eukaryota</taxon>
        <taxon>Metazoa</taxon>
        <taxon>Chordata</taxon>
        <taxon>Craniata</taxon>
        <taxon>Vertebrata</taxon>
        <taxon>Euteleostomi</taxon>
        <taxon>Mammalia</taxon>
        <taxon>Eutheria</taxon>
        <taxon>Euarchontoglires</taxon>
        <taxon>Primates</taxon>
        <taxon>Haplorrhini</taxon>
        <taxon>Catarrhini</taxon>
        <taxon>Hominidae</taxon>
        <taxon>Pan</taxon>
    </lineage>
</organism>
<dbReference type="STRING" id="9598.ENSPTRP00000016531"/>
<accession>A0A2J8K7Z9</accession>
<protein>
    <submittedName>
        <fullName evidence="2">CEP295 N-terminal like</fullName>
    </submittedName>
</protein>
<dbReference type="FunCoup" id="A0A2J8K7Z9">
    <property type="interactions" value="6"/>
</dbReference>
<dbReference type="AlphaFoldDB" id="A0A2J8K7Z9"/>
<feature type="compositionally biased region" description="Basic and acidic residues" evidence="1">
    <location>
        <begin position="505"/>
        <end position="529"/>
    </location>
</feature>
<dbReference type="PANTHER" id="PTHR21553:SF33">
    <property type="entry name" value="CEP295 N-TERMINAL-LIKE PROTEIN"/>
    <property type="match status" value="1"/>
</dbReference>
<feature type="compositionally biased region" description="Basic and acidic residues" evidence="1">
    <location>
        <begin position="219"/>
        <end position="229"/>
    </location>
</feature>
<dbReference type="Proteomes" id="UP000002277">
    <property type="component" value="Chromosome 17"/>
</dbReference>
<gene>
    <name evidence="2 4" type="primary">CEP295NL</name>
</gene>
<feature type="compositionally biased region" description="Basic residues" evidence="1">
    <location>
        <begin position="159"/>
        <end position="170"/>
    </location>
</feature>
<proteinExistence type="predicted"/>